<evidence type="ECO:0000256" key="1">
    <source>
        <dbReference type="SAM" id="MobiDB-lite"/>
    </source>
</evidence>
<evidence type="ECO:0000313" key="3">
    <source>
        <dbReference type="EMBL" id="MBE9403472.1"/>
    </source>
</evidence>
<dbReference type="PROSITE" id="PS51257">
    <property type="entry name" value="PROKAR_LIPOPROTEIN"/>
    <property type="match status" value="1"/>
</dbReference>
<proteinExistence type="predicted"/>
<name>A0ABR9VZ55_9MICO</name>
<dbReference type="EMBL" id="JADEYR010000003">
    <property type="protein sequence ID" value="MBE9403472.1"/>
    <property type="molecule type" value="Genomic_DNA"/>
</dbReference>
<feature type="signal peptide" evidence="2">
    <location>
        <begin position="1"/>
        <end position="23"/>
    </location>
</feature>
<gene>
    <name evidence="3" type="ORF">IOE58_04475</name>
</gene>
<dbReference type="RefSeq" id="WP_193865223.1">
    <property type="nucleotide sequence ID" value="NZ_JADEYR010000003.1"/>
</dbReference>
<reference evidence="3 4" key="1">
    <citation type="submission" date="2020-10" db="EMBL/GenBank/DDBJ databases">
        <title>Draft genome and description of Brachybacterium epidermidis sp nov.</title>
        <authorList>
            <person name="Boxberger M."/>
            <person name="La Scola B."/>
        </authorList>
    </citation>
    <scope>NUCLEOTIDE SEQUENCE [LARGE SCALE GENOMIC DNA]</scope>
    <source>
        <strain evidence="3 4">Marseille-Q2903</strain>
    </source>
</reference>
<keyword evidence="4" id="KW-1185">Reference proteome</keyword>
<feature type="region of interest" description="Disordered" evidence="1">
    <location>
        <begin position="124"/>
        <end position="144"/>
    </location>
</feature>
<protein>
    <submittedName>
        <fullName evidence="3">Uncharacterized protein</fullName>
    </submittedName>
</protein>
<comment type="caution">
    <text evidence="3">The sequence shown here is derived from an EMBL/GenBank/DDBJ whole genome shotgun (WGS) entry which is preliminary data.</text>
</comment>
<organism evidence="3 4">
    <name type="scientific">Brachybacterium epidermidis</name>
    <dbReference type="NCBI Taxonomy" id="2781983"/>
    <lineage>
        <taxon>Bacteria</taxon>
        <taxon>Bacillati</taxon>
        <taxon>Actinomycetota</taxon>
        <taxon>Actinomycetes</taxon>
        <taxon>Micrococcales</taxon>
        <taxon>Dermabacteraceae</taxon>
        <taxon>Brachybacterium</taxon>
    </lineage>
</organism>
<evidence type="ECO:0000313" key="4">
    <source>
        <dbReference type="Proteomes" id="UP000644727"/>
    </source>
</evidence>
<dbReference type="Proteomes" id="UP000644727">
    <property type="component" value="Unassembled WGS sequence"/>
</dbReference>
<sequence>MRTRTGRAVAAMAGLLMLSGCLPGIGIGQGQRPAGPDDPVRDPVNERWYTPSDLIDGTEKIREQFPDLEVESGMSLAGTFTEPDERELIPAQDDYWRQSVMVVGEEAVAELVAASRVAAVSDGGGVDPLTGEGTSPMNSPAGTRADDEVIRGVIVQPLEDEAGQCPDGWILLGMTLTADPTDTIRPVTADGLVITMAAVCEGGDRIVVDARDF</sequence>
<evidence type="ECO:0000256" key="2">
    <source>
        <dbReference type="SAM" id="SignalP"/>
    </source>
</evidence>
<keyword evidence="2" id="KW-0732">Signal</keyword>
<accession>A0ABR9VZ55</accession>
<feature type="compositionally biased region" description="Polar residues" evidence="1">
    <location>
        <begin position="132"/>
        <end position="141"/>
    </location>
</feature>
<feature type="chain" id="PRO_5045955394" evidence="2">
    <location>
        <begin position="24"/>
        <end position="213"/>
    </location>
</feature>